<accession>A0ABR8P8T1</accession>
<dbReference type="PANTHER" id="PTHR21716">
    <property type="entry name" value="TRANSMEMBRANE PROTEIN"/>
    <property type="match status" value="1"/>
</dbReference>
<feature type="transmembrane region" description="Helical" evidence="8">
    <location>
        <begin position="12"/>
        <end position="30"/>
    </location>
</feature>
<dbReference type="RefSeq" id="WP_191668396.1">
    <property type="nucleotide sequence ID" value="NZ_QORN01000035.1"/>
</dbReference>
<evidence type="ECO:0000256" key="1">
    <source>
        <dbReference type="ARBA" id="ARBA00004651"/>
    </source>
</evidence>
<reference evidence="9 10" key="1">
    <citation type="submission" date="2018-07" db="EMBL/GenBank/DDBJ databases">
        <title>Phylogenomic Insights into understanding Host Adaptation of Lactobacillus reuteri by a novel species, Lactobacillus spp. M31.</title>
        <authorList>
            <person name="Sharma S."/>
            <person name="Patil P."/>
            <person name="Korpole S."/>
            <person name="Patil P.B."/>
        </authorList>
    </citation>
    <scope>NUCLEOTIDE SEQUENCE [LARGE SCALE GENOMIC DNA]</scope>
    <source>
        <strain evidence="9 10">M31</strain>
    </source>
</reference>
<keyword evidence="7 8" id="KW-0472">Membrane</keyword>
<feature type="transmembrane region" description="Helical" evidence="8">
    <location>
        <begin position="254"/>
        <end position="275"/>
    </location>
</feature>
<gene>
    <name evidence="9" type="ORF">DTK66_08490</name>
</gene>
<keyword evidence="3" id="KW-0813">Transport</keyword>
<evidence type="ECO:0000256" key="4">
    <source>
        <dbReference type="ARBA" id="ARBA00022475"/>
    </source>
</evidence>
<dbReference type="Proteomes" id="UP000704341">
    <property type="component" value="Unassembled WGS sequence"/>
</dbReference>
<dbReference type="EMBL" id="QORN01000035">
    <property type="protein sequence ID" value="MBD5807131.1"/>
    <property type="molecule type" value="Genomic_DNA"/>
</dbReference>
<proteinExistence type="inferred from homology"/>
<dbReference type="PANTHER" id="PTHR21716:SF53">
    <property type="entry name" value="PERMEASE PERM-RELATED"/>
    <property type="match status" value="1"/>
</dbReference>
<feature type="transmembrane region" description="Helical" evidence="8">
    <location>
        <begin position="36"/>
        <end position="57"/>
    </location>
</feature>
<keyword evidence="5 8" id="KW-0812">Transmembrane</keyword>
<name>A0ABR8P8T1_9LACO</name>
<dbReference type="InterPro" id="IPR002549">
    <property type="entry name" value="AI-2E-like"/>
</dbReference>
<evidence type="ECO:0000256" key="2">
    <source>
        <dbReference type="ARBA" id="ARBA00009773"/>
    </source>
</evidence>
<keyword evidence="10" id="KW-1185">Reference proteome</keyword>
<protein>
    <submittedName>
        <fullName evidence="9">AI-2E family transporter</fullName>
    </submittedName>
</protein>
<sequence>MKQFINHRHLSLLFTLFILYLGITYWNFVAKFIQTIFSATIPLLIGCLIAYIVNLLLRQYEKLYSRLFKKPAAQKFKRLFGIIMSYLTIIIIISIVFALVIPELISCIKLLVANHSHVINHFINYFEHNNDLKRAITSFDTSKIQWDKLGKYLTSGVGGTFRTVVSTASSVFSTAATAIIAIFFSIYLLIYKEMLHRQFNKILNVYFKKYSFHIIKVLKVFDESYSNYIVGQCKDAAILGVSCFIGMTILRMPYASMIGVVTAFGALIPIIGAILGASIGVIIIFAISPLQAGIFLIFIILLQQIDNRITYPLVVGKSIGLPSVWVFAAVIIGGGISGILGMMFTVPFFAALYKLIKMDTNRRNLLEK</sequence>
<feature type="transmembrane region" description="Helical" evidence="8">
    <location>
        <begin position="78"/>
        <end position="101"/>
    </location>
</feature>
<evidence type="ECO:0000256" key="7">
    <source>
        <dbReference type="ARBA" id="ARBA00023136"/>
    </source>
</evidence>
<evidence type="ECO:0000313" key="9">
    <source>
        <dbReference type="EMBL" id="MBD5807131.1"/>
    </source>
</evidence>
<organism evidence="9 10">
    <name type="scientific">Limosilactobacillus walteri</name>
    <dbReference type="NCBI Taxonomy" id="2268022"/>
    <lineage>
        <taxon>Bacteria</taxon>
        <taxon>Bacillati</taxon>
        <taxon>Bacillota</taxon>
        <taxon>Bacilli</taxon>
        <taxon>Lactobacillales</taxon>
        <taxon>Lactobacillaceae</taxon>
        <taxon>Limosilactobacillus</taxon>
    </lineage>
</organism>
<comment type="caution">
    <text evidence="9">The sequence shown here is derived from an EMBL/GenBank/DDBJ whole genome shotgun (WGS) entry which is preliminary data.</text>
</comment>
<evidence type="ECO:0000256" key="5">
    <source>
        <dbReference type="ARBA" id="ARBA00022692"/>
    </source>
</evidence>
<keyword evidence="4" id="KW-1003">Cell membrane</keyword>
<keyword evidence="6 8" id="KW-1133">Transmembrane helix</keyword>
<feature type="transmembrane region" description="Helical" evidence="8">
    <location>
        <begin position="171"/>
        <end position="191"/>
    </location>
</feature>
<comment type="similarity">
    <text evidence="2">Belongs to the autoinducer-2 exporter (AI-2E) (TC 2.A.86) family.</text>
</comment>
<evidence type="ECO:0000256" key="8">
    <source>
        <dbReference type="SAM" id="Phobius"/>
    </source>
</evidence>
<comment type="subcellular location">
    <subcellularLocation>
        <location evidence="1">Cell membrane</location>
        <topology evidence="1">Multi-pass membrane protein</topology>
    </subcellularLocation>
</comment>
<evidence type="ECO:0000256" key="3">
    <source>
        <dbReference type="ARBA" id="ARBA00022448"/>
    </source>
</evidence>
<dbReference type="Pfam" id="PF01594">
    <property type="entry name" value="AI-2E_transport"/>
    <property type="match status" value="1"/>
</dbReference>
<evidence type="ECO:0000256" key="6">
    <source>
        <dbReference type="ARBA" id="ARBA00022989"/>
    </source>
</evidence>
<feature type="transmembrane region" description="Helical" evidence="8">
    <location>
        <begin position="281"/>
        <end position="302"/>
    </location>
</feature>
<evidence type="ECO:0000313" key="10">
    <source>
        <dbReference type="Proteomes" id="UP000704341"/>
    </source>
</evidence>